<gene>
    <name evidence="6" type="ORF">ACFP1B_04325</name>
</gene>
<reference evidence="7" key="1">
    <citation type="journal article" date="2019" name="Int. J. Syst. Evol. Microbiol.">
        <title>The Global Catalogue of Microorganisms (GCM) 10K type strain sequencing project: providing services to taxonomists for standard genome sequencing and annotation.</title>
        <authorList>
            <consortium name="The Broad Institute Genomics Platform"/>
            <consortium name="The Broad Institute Genome Sequencing Center for Infectious Disease"/>
            <person name="Wu L."/>
            <person name="Ma J."/>
        </authorList>
    </citation>
    <scope>NUCLEOTIDE SEQUENCE [LARGE SCALE GENOMIC DNA]</scope>
    <source>
        <strain evidence="7">JCM 4147</strain>
    </source>
</reference>
<keyword evidence="6" id="KW-0540">Nuclease</keyword>
<accession>A0ABW1GFK8</accession>
<protein>
    <submittedName>
        <fullName evidence="6">Restriction endonuclease subunit S</fullName>
    </submittedName>
</protein>
<dbReference type="PANTHER" id="PTHR30408">
    <property type="entry name" value="TYPE-1 RESTRICTION ENZYME ECOKI SPECIFICITY PROTEIN"/>
    <property type="match status" value="1"/>
</dbReference>
<dbReference type="PANTHER" id="PTHR30408:SF12">
    <property type="entry name" value="TYPE I RESTRICTION ENZYME MJAVIII SPECIFICITY SUBUNIT"/>
    <property type="match status" value="1"/>
</dbReference>
<evidence type="ECO:0000256" key="2">
    <source>
        <dbReference type="ARBA" id="ARBA00022747"/>
    </source>
</evidence>
<comment type="caution">
    <text evidence="6">The sequence shown here is derived from an EMBL/GenBank/DDBJ whole genome shotgun (WGS) entry which is preliminary data.</text>
</comment>
<dbReference type="Proteomes" id="UP001596200">
    <property type="component" value="Unassembled WGS sequence"/>
</dbReference>
<evidence type="ECO:0000313" key="7">
    <source>
        <dbReference type="Proteomes" id="UP001596200"/>
    </source>
</evidence>
<evidence type="ECO:0000313" key="6">
    <source>
        <dbReference type="EMBL" id="MFC5912656.1"/>
    </source>
</evidence>
<dbReference type="InterPro" id="IPR052021">
    <property type="entry name" value="Type-I_RS_S_subunit"/>
</dbReference>
<dbReference type="CDD" id="cd16961">
    <property type="entry name" value="RMtype1_S_TRD-CR_like"/>
    <property type="match status" value="1"/>
</dbReference>
<dbReference type="SUPFAM" id="SSF116734">
    <property type="entry name" value="DNA methylase specificity domain"/>
    <property type="match status" value="1"/>
</dbReference>
<evidence type="ECO:0000256" key="4">
    <source>
        <dbReference type="SAM" id="MobiDB-lite"/>
    </source>
</evidence>
<dbReference type="GO" id="GO:0004519">
    <property type="term" value="F:endonuclease activity"/>
    <property type="evidence" value="ECO:0007669"/>
    <property type="project" value="UniProtKB-KW"/>
</dbReference>
<keyword evidence="6" id="KW-0378">Hydrolase</keyword>
<dbReference type="InterPro" id="IPR044946">
    <property type="entry name" value="Restrct_endonuc_typeI_TRD_sf"/>
</dbReference>
<comment type="similarity">
    <text evidence="1">Belongs to the type-I restriction system S methylase family.</text>
</comment>
<keyword evidence="7" id="KW-1185">Reference proteome</keyword>
<dbReference type="EMBL" id="JBHSPU010000003">
    <property type="protein sequence ID" value="MFC5912656.1"/>
    <property type="molecule type" value="Genomic_DNA"/>
</dbReference>
<feature type="domain" description="Type I restriction modification DNA specificity" evidence="5">
    <location>
        <begin position="63"/>
        <end position="236"/>
    </location>
</feature>
<keyword evidence="6" id="KW-0255">Endonuclease</keyword>
<keyword evidence="2" id="KW-0680">Restriction system</keyword>
<dbReference type="Gene3D" id="3.90.220.20">
    <property type="entry name" value="DNA methylase specificity domains"/>
    <property type="match status" value="1"/>
</dbReference>
<evidence type="ECO:0000256" key="3">
    <source>
        <dbReference type="ARBA" id="ARBA00023125"/>
    </source>
</evidence>
<feature type="region of interest" description="Disordered" evidence="4">
    <location>
        <begin position="1"/>
        <end position="20"/>
    </location>
</feature>
<organism evidence="6 7">
    <name type="scientific">Streptomyces pulveraceus</name>
    <dbReference type="NCBI Taxonomy" id="68258"/>
    <lineage>
        <taxon>Bacteria</taxon>
        <taxon>Bacillati</taxon>
        <taxon>Actinomycetota</taxon>
        <taxon>Actinomycetes</taxon>
        <taxon>Kitasatosporales</taxon>
        <taxon>Streptomycetaceae</taxon>
        <taxon>Streptomyces</taxon>
    </lineage>
</organism>
<name>A0ABW1GFK8_9ACTN</name>
<dbReference type="InterPro" id="IPR000055">
    <property type="entry name" value="Restrct_endonuc_typeI_TRD"/>
</dbReference>
<evidence type="ECO:0000259" key="5">
    <source>
        <dbReference type="Pfam" id="PF01420"/>
    </source>
</evidence>
<dbReference type="Pfam" id="PF01420">
    <property type="entry name" value="Methylase_S"/>
    <property type="match status" value="1"/>
</dbReference>
<evidence type="ECO:0000256" key="1">
    <source>
        <dbReference type="ARBA" id="ARBA00010923"/>
    </source>
</evidence>
<sequence length="280" mass="30777">MRPADYARPARRSNVDTDELTDPYGALLRSREEAGRADVLADSRVAGFRQVDGGLGLLIDTAPDDWEWWTLGELRELQAGPSPSLLPKDAYVPGGVVPVVQPKHLRDRRVADVRGTAVPYDKAQRLRRFALQEGDILCARTGTVGPVAHVRSDQVGWLFGSNLIRLHRFVPEVCPAYLLAYLSLSRTTEWIKSRSEKTTVPSISKADLQVLPIHLPTWSEQKRIAGALGALDEQIARHLEVAQAATQVHEELAESLVGLVALQGPTAPASADTFPERAFR</sequence>
<keyword evidence="3" id="KW-0238">DNA-binding</keyword>
<dbReference type="RefSeq" id="WP_344513815.1">
    <property type="nucleotide sequence ID" value="NZ_BAAATU010000027.1"/>
</dbReference>
<proteinExistence type="inferred from homology"/>